<gene>
    <name evidence="2" type="ORF">GCM10022419_118690</name>
</gene>
<dbReference type="Proteomes" id="UP001500630">
    <property type="component" value="Unassembled WGS sequence"/>
</dbReference>
<dbReference type="CDD" id="cd00161">
    <property type="entry name" value="beta-trefoil_Ricin-like"/>
    <property type="match status" value="1"/>
</dbReference>
<accession>A0ABP6ZLN4</accession>
<dbReference type="InterPro" id="IPR035992">
    <property type="entry name" value="Ricin_B-like_lectins"/>
</dbReference>
<name>A0ABP6ZLN4_9ACTN</name>
<comment type="caution">
    <text evidence="2">The sequence shown here is derived from an EMBL/GenBank/DDBJ whole genome shotgun (WGS) entry which is preliminary data.</text>
</comment>
<evidence type="ECO:0000259" key="1">
    <source>
        <dbReference type="Pfam" id="PF14200"/>
    </source>
</evidence>
<feature type="domain" description="Ricin B lectin" evidence="1">
    <location>
        <begin position="55"/>
        <end position="127"/>
    </location>
</feature>
<dbReference type="InterPro" id="IPR000772">
    <property type="entry name" value="Ricin_B_lectin"/>
</dbReference>
<dbReference type="Gene3D" id="2.80.10.50">
    <property type="match status" value="1"/>
</dbReference>
<dbReference type="Pfam" id="PF14200">
    <property type="entry name" value="RicinB_lectin_2"/>
    <property type="match status" value="1"/>
</dbReference>
<protein>
    <recommendedName>
        <fullName evidence="1">Ricin B lectin domain-containing protein</fullName>
    </recommendedName>
</protein>
<dbReference type="SUPFAM" id="SSF50370">
    <property type="entry name" value="Ricin B-like lectins"/>
    <property type="match status" value="1"/>
</dbReference>
<dbReference type="EMBL" id="BAABDQ010000050">
    <property type="protein sequence ID" value="GAA3613813.1"/>
    <property type="molecule type" value="Genomic_DNA"/>
</dbReference>
<evidence type="ECO:0000313" key="3">
    <source>
        <dbReference type="Proteomes" id="UP001500630"/>
    </source>
</evidence>
<proteinExistence type="predicted"/>
<reference evidence="3" key="1">
    <citation type="journal article" date="2019" name="Int. J. Syst. Evol. Microbiol.">
        <title>The Global Catalogue of Microorganisms (GCM) 10K type strain sequencing project: providing services to taxonomists for standard genome sequencing and annotation.</title>
        <authorList>
            <consortium name="The Broad Institute Genomics Platform"/>
            <consortium name="The Broad Institute Genome Sequencing Center for Infectious Disease"/>
            <person name="Wu L."/>
            <person name="Ma J."/>
        </authorList>
    </citation>
    <scope>NUCLEOTIDE SEQUENCE [LARGE SCALE GENOMIC DNA]</scope>
    <source>
        <strain evidence="3">JCM 17326</strain>
    </source>
</reference>
<keyword evidence="3" id="KW-1185">Reference proteome</keyword>
<dbReference type="RefSeq" id="WP_345576609.1">
    <property type="nucleotide sequence ID" value="NZ_BAABDQ010000050.1"/>
</dbReference>
<evidence type="ECO:0000313" key="2">
    <source>
        <dbReference type="EMBL" id="GAA3613813.1"/>
    </source>
</evidence>
<organism evidence="2 3">
    <name type="scientific">Nonomuraea rosea</name>
    <dbReference type="NCBI Taxonomy" id="638574"/>
    <lineage>
        <taxon>Bacteria</taxon>
        <taxon>Bacillati</taxon>
        <taxon>Actinomycetota</taxon>
        <taxon>Actinomycetes</taxon>
        <taxon>Streptosporangiales</taxon>
        <taxon>Streptosporangiaceae</taxon>
        <taxon>Nonomuraea</taxon>
    </lineage>
</organism>
<sequence>MSLAVRVVMKAANDNPNVQAVTYGPVVLSGDYGDTGLSPAPALTASSITRTSTSSLAFTATASGLALGIQNMSTADGGLAVQRADNGTADHRWRLRYGPGAAFRVQCANGGRGLGLGGTSQGAQVVLADDNGSNNNLWRFL</sequence>